<dbReference type="EMBL" id="ADVR01000015">
    <property type="protein sequence ID" value="EFO81349.1"/>
    <property type="molecule type" value="Genomic_DNA"/>
</dbReference>
<comment type="caution">
    <text evidence="1">The sequence shown here is derived from an EMBL/GenBank/DDBJ whole genome shotgun (WGS) entry which is preliminary data.</text>
</comment>
<dbReference type="HOGENOM" id="CLU_2181228_0_0_0"/>
<evidence type="ECO:0000313" key="1">
    <source>
        <dbReference type="EMBL" id="EFO81349.1"/>
    </source>
</evidence>
<dbReference type="AlphaFoldDB" id="E1IBT3"/>
<gene>
    <name evidence="1" type="ORF">OSCT_0784</name>
</gene>
<evidence type="ECO:0000313" key="2">
    <source>
        <dbReference type="Proteomes" id="UP000054010"/>
    </source>
</evidence>
<sequence>MYARKKVIRLDIQDDQGFEEALSICSLDEKSKLAIRKDLHLLSAALMADEIIISSDEALRNLLRTFCLYAIRVKSIMYANPTLEQDYVIEWLRNGAVPEKKRRIGTDVE</sequence>
<dbReference type="STRING" id="765420.OSCT_0784"/>
<name>E1IBT3_9CHLR</name>
<keyword evidence="2" id="KW-1185">Reference proteome</keyword>
<proteinExistence type="predicted"/>
<accession>E1IBT3</accession>
<dbReference type="Proteomes" id="UP000054010">
    <property type="component" value="Unassembled WGS sequence"/>
</dbReference>
<protein>
    <submittedName>
        <fullName evidence="1">Uncharacterized protein</fullName>
    </submittedName>
</protein>
<organism evidence="1 2">
    <name type="scientific">Oscillochloris trichoides DG-6</name>
    <dbReference type="NCBI Taxonomy" id="765420"/>
    <lineage>
        <taxon>Bacteria</taxon>
        <taxon>Bacillati</taxon>
        <taxon>Chloroflexota</taxon>
        <taxon>Chloroflexia</taxon>
        <taxon>Chloroflexales</taxon>
        <taxon>Chloroflexineae</taxon>
        <taxon>Oscillochloridaceae</taxon>
        <taxon>Oscillochloris</taxon>
    </lineage>
</organism>
<reference evidence="1 2" key="1">
    <citation type="journal article" date="2011" name="J. Bacteriol.">
        <title>Draft genome sequence of the anoxygenic filamentous phototrophic bacterium Oscillochloris trichoides subsp. DG-6.</title>
        <authorList>
            <person name="Kuznetsov B.B."/>
            <person name="Ivanovsky R.N."/>
            <person name="Keppen O.I."/>
            <person name="Sukhacheva M.V."/>
            <person name="Bumazhkin B.K."/>
            <person name="Patutina E.O."/>
            <person name="Beletsky A.V."/>
            <person name="Mardanov A.V."/>
            <person name="Baslerov R.V."/>
            <person name="Panteleeva A.N."/>
            <person name="Kolganova T.V."/>
            <person name="Ravin N.V."/>
            <person name="Skryabin K.G."/>
        </authorList>
    </citation>
    <scope>NUCLEOTIDE SEQUENCE [LARGE SCALE GENOMIC DNA]</scope>
    <source>
        <strain evidence="1 2">DG-6</strain>
    </source>
</reference>